<dbReference type="KEGG" id="xor:XOC_2316"/>
<gene>
    <name evidence="1" type="ORF">XOC_2316</name>
</gene>
<reference evidence="1 2" key="1">
    <citation type="journal article" date="2011" name="J. Bacteriol.">
        <title>Two new complete genome sequences offer insight into host and tissue specificity of plant pathogenic Xanthomonas spp.</title>
        <authorList>
            <person name="Bogdanove A.J."/>
            <person name="Koebnik R."/>
            <person name="Lu H."/>
            <person name="Furutani A."/>
            <person name="Angiuoli S.V."/>
            <person name="Patil P.B."/>
            <person name="Van Sluys M.A."/>
            <person name="Ryan R.P."/>
            <person name="Meyer D.F."/>
            <person name="Han S.W."/>
            <person name="Aparna G."/>
            <person name="Rajaram M."/>
            <person name="Delcher A.L."/>
            <person name="Phillippy A.M."/>
            <person name="Puiu D."/>
            <person name="Schatz M.C."/>
            <person name="Shumway M."/>
            <person name="Sommer D.D."/>
            <person name="Trapnell C."/>
            <person name="Benahmed F."/>
            <person name="Dimitrov G."/>
            <person name="Madupu R."/>
            <person name="Radune D."/>
            <person name="Sullivan S."/>
            <person name="Jha G."/>
            <person name="Ishihara H."/>
            <person name="Lee S.W."/>
            <person name="Pandey A."/>
            <person name="Sharma V."/>
            <person name="Sriariyanun M."/>
            <person name="Szurek B."/>
            <person name="Vera-Cruz C.M."/>
            <person name="Dorman K.S."/>
            <person name="Ronald P.C."/>
            <person name="Verdier V."/>
            <person name="Dow J.M."/>
            <person name="Sonti R.V."/>
            <person name="Tsuge S."/>
            <person name="Brendel V.P."/>
            <person name="Rabinowicz P.D."/>
            <person name="Leach J.E."/>
            <person name="White F.F."/>
            <person name="Salzberg S.L."/>
        </authorList>
    </citation>
    <scope>NUCLEOTIDE SEQUENCE [LARGE SCALE GENOMIC DNA]</scope>
    <source>
        <strain evidence="1 2">BLS256</strain>
    </source>
</reference>
<proteinExistence type="predicted"/>
<evidence type="ECO:0000313" key="1">
    <source>
        <dbReference type="EMBL" id="AEQ96452.1"/>
    </source>
</evidence>
<dbReference type="AlphaFoldDB" id="G7TET6"/>
<accession>G7TET6</accession>
<organism evidence="1 2">
    <name type="scientific">Xanthomonas oryzae pv. oryzicola (strain BLS256)</name>
    <dbReference type="NCBI Taxonomy" id="383407"/>
    <lineage>
        <taxon>Bacteria</taxon>
        <taxon>Pseudomonadati</taxon>
        <taxon>Pseudomonadota</taxon>
        <taxon>Gammaproteobacteria</taxon>
        <taxon>Lysobacterales</taxon>
        <taxon>Lysobacteraceae</taxon>
        <taxon>Xanthomonas</taxon>
    </lineage>
</organism>
<sequence>MIGFGGCLSLQRSDNNAAPSDTKISGAVTATRFSSACVPFCADAITSFSCIGKRKYHSPRGNTFCCATGPAAL</sequence>
<dbReference type="HOGENOM" id="CLU_2703943_0_0_6"/>
<protein>
    <submittedName>
        <fullName evidence="1">Uncharacterized protein</fullName>
    </submittedName>
</protein>
<name>G7TET6_XANOB</name>
<dbReference type="EMBL" id="CP003057">
    <property type="protein sequence ID" value="AEQ96452.1"/>
    <property type="molecule type" value="Genomic_DNA"/>
</dbReference>
<evidence type="ECO:0000313" key="2">
    <source>
        <dbReference type="Proteomes" id="UP000008851"/>
    </source>
</evidence>
<dbReference type="Proteomes" id="UP000008851">
    <property type="component" value="Chromosome"/>
</dbReference>